<reference evidence="1" key="1">
    <citation type="submission" date="2017-07" db="EMBL/GenBank/DDBJ databases">
        <title>Taro Niue Genome Assembly and Annotation.</title>
        <authorList>
            <person name="Atibalentja N."/>
            <person name="Keating K."/>
            <person name="Fields C.J."/>
        </authorList>
    </citation>
    <scope>NUCLEOTIDE SEQUENCE</scope>
    <source>
        <strain evidence="1">Niue_2</strain>
        <tissue evidence="1">Leaf</tissue>
    </source>
</reference>
<keyword evidence="2" id="KW-1185">Reference proteome</keyword>
<organism evidence="1 2">
    <name type="scientific">Colocasia esculenta</name>
    <name type="common">Wild taro</name>
    <name type="synonym">Arum esculentum</name>
    <dbReference type="NCBI Taxonomy" id="4460"/>
    <lineage>
        <taxon>Eukaryota</taxon>
        <taxon>Viridiplantae</taxon>
        <taxon>Streptophyta</taxon>
        <taxon>Embryophyta</taxon>
        <taxon>Tracheophyta</taxon>
        <taxon>Spermatophyta</taxon>
        <taxon>Magnoliopsida</taxon>
        <taxon>Liliopsida</taxon>
        <taxon>Araceae</taxon>
        <taxon>Aroideae</taxon>
        <taxon>Colocasieae</taxon>
        <taxon>Colocasia</taxon>
    </lineage>
</organism>
<dbReference type="AlphaFoldDB" id="A0A843WDN0"/>
<protein>
    <submittedName>
        <fullName evidence="1">Uncharacterized protein</fullName>
    </submittedName>
</protein>
<proteinExistence type="predicted"/>
<dbReference type="EMBL" id="NMUH01004088">
    <property type="protein sequence ID" value="MQM08312.1"/>
    <property type="molecule type" value="Genomic_DNA"/>
</dbReference>
<name>A0A843WDN0_COLES</name>
<sequence>MPYVAFRFTEGDGAHVAFSYLKGREHKPQFVPLLGATFFSGELRLGGLRGRLGREALVFLCKVRLHSCSLRGVAR</sequence>
<comment type="caution">
    <text evidence="1">The sequence shown here is derived from an EMBL/GenBank/DDBJ whole genome shotgun (WGS) entry which is preliminary data.</text>
</comment>
<gene>
    <name evidence="1" type="ORF">Taro_041169</name>
</gene>
<dbReference type="Proteomes" id="UP000652761">
    <property type="component" value="Unassembled WGS sequence"/>
</dbReference>
<evidence type="ECO:0000313" key="1">
    <source>
        <dbReference type="EMBL" id="MQM08312.1"/>
    </source>
</evidence>
<evidence type="ECO:0000313" key="2">
    <source>
        <dbReference type="Proteomes" id="UP000652761"/>
    </source>
</evidence>
<accession>A0A843WDN0</accession>